<feature type="domain" description="Acetophenone carboxylase-like C-terminal" evidence="1">
    <location>
        <begin position="26"/>
        <end position="80"/>
    </location>
</feature>
<accession>A0A6J4HVE7</accession>
<gene>
    <name evidence="2" type="ORF">AVDCRST_MAG08-1169</name>
</gene>
<proteinExistence type="predicted"/>
<evidence type="ECO:0000313" key="2">
    <source>
        <dbReference type="EMBL" id="CAA9232146.1"/>
    </source>
</evidence>
<dbReference type="EMBL" id="CADCTG010000115">
    <property type="protein sequence ID" value="CAA9232146.1"/>
    <property type="molecule type" value="Genomic_DNA"/>
</dbReference>
<evidence type="ECO:0000259" key="1">
    <source>
        <dbReference type="Pfam" id="PF19278"/>
    </source>
</evidence>
<dbReference type="AlphaFoldDB" id="A0A6J4HVE7"/>
<feature type="non-terminal residue" evidence="2">
    <location>
        <position position="1"/>
    </location>
</feature>
<name>A0A6J4HVE7_9PROT</name>
<sequence>ALRLSLSAPMPGAGGALDLPRHAGGAARKGSRPVFFAGAGWIETPVYDRYALSRGDAVSGPAVFEENESTFVIGPGAAARVLADGTILAEGEPA</sequence>
<dbReference type="Pfam" id="PF19278">
    <property type="entry name" value="Hydant_A_C"/>
    <property type="match status" value="1"/>
</dbReference>
<organism evidence="2">
    <name type="scientific">uncultured Acetobacteraceae bacterium</name>
    <dbReference type="NCBI Taxonomy" id="169975"/>
    <lineage>
        <taxon>Bacteria</taxon>
        <taxon>Pseudomonadati</taxon>
        <taxon>Pseudomonadota</taxon>
        <taxon>Alphaproteobacteria</taxon>
        <taxon>Acetobacterales</taxon>
        <taxon>Acetobacteraceae</taxon>
        <taxon>environmental samples</taxon>
    </lineage>
</organism>
<dbReference type="InterPro" id="IPR049517">
    <property type="entry name" value="ACX-like_C"/>
</dbReference>
<protein>
    <recommendedName>
        <fullName evidence="1">Acetophenone carboxylase-like C-terminal domain-containing protein</fullName>
    </recommendedName>
</protein>
<reference evidence="2" key="1">
    <citation type="submission" date="2020-02" db="EMBL/GenBank/DDBJ databases">
        <authorList>
            <person name="Meier V. D."/>
        </authorList>
    </citation>
    <scope>NUCLEOTIDE SEQUENCE</scope>
    <source>
        <strain evidence="2">AVDCRST_MAG08</strain>
    </source>
</reference>